<dbReference type="Proteomes" id="UP000191672">
    <property type="component" value="Unassembled WGS sequence"/>
</dbReference>
<keyword evidence="2" id="KW-1185">Reference proteome</keyword>
<accession>A0A1V6QJM2</accession>
<name>A0A1V6QJM2_9EURO</name>
<sequence length="46" mass="5160">MTLGAAFNSILLGDGYQASDEYSRYQNIYLLKVAGDWDEEICTINP</sequence>
<gene>
    <name evidence="1" type="ORF">PENANT_c003G07837</name>
</gene>
<organism evidence="1 2">
    <name type="scientific">Penicillium antarcticum</name>
    <dbReference type="NCBI Taxonomy" id="416450"/>
    <lineage>
        <taxon>Eukaryota</taxon>
        <taxon>Fungi</taxon>
        <taxon>Dikarya</taxon>
        <taxon>Ascomycota</taxon>
        <taxon>Pezizomycotina</taxon>
        <taxon>Eurotiomycetes</taxon>
        <taxon>Eurotiomycetidae</taxon>
        <taxon>Eurotiales</taxon>
        <taxon>Aspergillaceae</taxon>
        <taxon>Penicillium</taxon>
    </lineage>
</organism>
<dbReference type="AlphaFoldDB" id="A0A1V6QJM2"/>
<dbReference type="EMBL" id="MDYN01000003">
    <property type="protein sequence ID" value="OQD89076.1"/>
    <property type="molecule type" value="Genomic_DNA"/>
</dbReference>
<evidence type="ECO:0000313" key="1">
    <source>
        <dbReference type="EMBL" id="OQD89076.1"/>
    </source>
</evidence>
<evidence type="ECO:0000313" key="2">
    <source>
        <dbReference type="Proteomes" id="UP000191672"/>
    </source>
</evidence>
<proteinExistence type="predicted"/>
<comment type="caution">
    <text evidence="1">The sequence shown here is derived from an EMBL/GenBank/DDBJ whole genome shotgun (WGS) entry which is preliminary data.</text>
</comment>
<reference evidence="2" key="1">
    <citation type="journal article" date="2017" name="Nat. Microbiol.">
        <title>Global analysis of biosynthetic gene clusters reveals vast potential of secondary metabolite production in Penicillium species.</title>
        <authorList>
            <person name="Nielsen J.C."/>
            <person name="Grijseels S."/>
            <person name="Prigent S."/>
            <person name="Ji B."/>
            <person name="Dainat J."/>
            <person name="Nielsen K.F."/>
            <person name="Frisvad J.C."/>
            <person name="Workman M."/>
            <person name="Nielsen J."/>
        </authorList>
    </citation>
    <scope>NUCLEOTIDE SEQUENCE [LARGE SCALE GENOMIC DNA]</scope>
    <source>
        <strain evidence="2">IBT 31811</strain>
    </source>
</reference>
<protein>
    <submittedName>
        <fullName evidence="1">Uncharacterized protein</fullName>
    </submittedName>
</protein>